<sequence length="312" mass="33518">MSLETPRVGVLAFHTSPELRAIEGAISELGAVPVRLNEESLTLTAGDSGVSIEPDIDVCINRILLSTQSYPLDPIGVAHTISQAVPMINDPFATVRATHKFMTLSTLSEAGILVPASVCSLNHDRLFTSNKTLTESVVYKRAVGTHGSNVLQANRNNPPEPQFGDRLSLTQSRIKPPGDRWWDRRIYVVADSVIAAMDRFAAKTDWRANIARGGYAVDVTDDLDDVLVSLAVDATAAIGLDCAGIDLITDGDRWYVLEVNPTAGFKGLFSATGISPAPYIVALALDRISVSTDPEVLVKASKSMDEPTVSEM</sequence>
<evidence type="ECO:0000259" key="2">
    <source>
        <dbReference type="PROSITE" id="PS50975"/>
    </source>
</evidence>
<dbReference type="PROSITE" id="PS50975">
    <property type="entry name" value="ATP_GRASP"/>
    <property type="match status" value="1"/>
</dbReference>
<dbReference type="AlphaFoldDB" id="A0AAE3G1H7"/>
<reference evidence="3" key="2">
    <citation type="submission" date="2022-02" db="EMBL/GenBank/DDBJ databases">
        <authorList>
            <person name="Elcheninov A.G."/>
            <person name="Sorokin D.Y."/>
            <person name="Kublanov I.V."/>
        </authorList>
    </citation>
    <scope>NUCLEOTIDE SEQUENCE</scope>
    <source>
        <strain evidence="3">AArc-St2</strain>
    </source>
</reference>
<dbReference type="GO" id="GO:0046872">
    <property type="term" value="F:metal ion binding"/>
    <property type="evidence" value="ECO:0007669"/>
    <property type="project" value="InterPro"/>
</dbReference>
<feature type="domain" description="ATP-grasp" evidence="2">
    <location>
        <begin position="104"/>
        <end position="285"/>
    </location>
</feature>
<dbReference type="RefSeq" id="WP_250586193.1">
    <property type="nucleotide sequence ID" value="NZ_JAKRVX010000012.1"/>
</dbReference>
<dbReference type="Pfam" id="PF08443">
    <property type="entry name" value="RimK"/>
    <property type="match status" value="1"/>
</dbReference>
<organism evidence="3 4">
    <name type="scientific">Natronocalculus amylovorans</name>
    <dbReference type="NCBI Taxonomy" id="2917812"/>
    <lineage>
        <taxon>Archaea</taxon>
        <taxon>Methanobacteriati</taxon>
        <taxon>Methanobacteriota</taxon>
        <taxon>Stenosarchaea group</taxon>
        <taxon>Halobacteria</taxon>
        <taxon>Halobacteriales</taxon>
        <taxon>Haloferacaceae</taxon>
        <taxon>Natronocalculus</taxon>
    </lineage>
</organism>
<keyword evidence="1" id="KW-0067">ATP-binding</keyword>
<proteinExistence type="predicted"/>
<keyword evidence="4" id="KW-1185">Reference proteome</keyword>
<reference evidence="3" key="1">
    <citation type="journal article" date="2022" name="Syst. Appl. Microbiol.">
        <title>Natronocalculus amylovorans gen. nov., sp. nov., and Natranaeroarchaeum aerophilus sp. nov., dominant culturable amylolytic natronoarchaea from hypersaline soda lakes in southwestern Siberia.</title>
        <authorList>
            <person name="Sorokin D.Y."/>
            <person name="Elcheninov A.G."/>
            <person name="Khizhniak T.V."/>
            <person name="Koenen M."/>
            <person name="Bale N.J."/>
            <person name="Damste J.S.S."/>
            <person name="Kublanov I.V."/>
        </authorList>
    </citation>
    <scope>NUCLEOTIDE SEQUENCE</scope>
    <source>
        <strain evidence="3">AArc-St2</strain>
    </source>
</reference>
<dbReference type="GO" id="GO:0005524">
    <property type="term" value="F:ATP binding"/>
    <property type="evidence" value="ECO:0007669"/>
    <property type="project" value="UniProtKB-UniRule"/>
</dbReference>
<gene>
    <name evidence="3" type="ORF">AArcSt2_16120</name>
</gene>
<dbReference type="PANTHER" id="PTHR21621:SF0">
    <property type="entry name" value="BETA-CITRYLGLUTAMATE SYNTHASE B-RELATED"/>
    <property type="match status" value="1"/>
</dbReference>
<dbReference type="InterPro" id="IPR013651">
    <property type="entry name" value="ATP-grasp_RimK-type"/>
</dbReference>
<dbReference type="PANTHER" id="PTHR21621">
    <property type="entry name" value="RIBOSOMAL PROTEIN S6 MODIFICATION PROTEIN"/>
    <property type="match status" value="1"/>
</dbReference>
<evidence type="ECO:0000313" key="4">
    <source>
        <dbReference type="Proteomes" id="UP001203207"/>
    </source>
</evidence>
<accession>A0AAE3G1H7</accession>
<protein>
    <submittedName>
        <fullName evidence="3">ATP-grasp domain-containing protein</fullName>
    </submittedName>
</protein>
<dbReference type="GO" id="GO:0005737">
    <property type="term" value="C:cytoplasm"/>
    <property type="evidence" value="ECO:0007669"/>
    <property type="project" value="TreeGrafter"/>
</dbReference>
<dbReference type="InterPro" id="IPR011761">
    <property type="entry name" value="ATP-grasp"/>
</dbReference>
<evidence type="ECO:0000256" key="1">
    <source>
        <dbReference type="PROSITE-ProRule" id="PRU00409"/>
    </source>
</evidence>
<keyword evidence="1" id="KW-0547">Nucleotide-binding</keyword>
<dbReference type="SUPFAM" id="SSF56059">
    <property type="entry name" value="Glutathione synthetase ATP-binding domain-like"/>
    <property type="match status" value="1"/>
</dbReference>
<dbReference type="Gene3D" id="3.40.50.20">
    <property type="match status" value="1"/>
</dbReference>
<evidence type="ECO:0000313" key="3">
    <source>
        <dbReference type="EMBL" id="MCL9818465.1"/>
    </source>
</evidence>
<comment type="caution">
    <text evidence="3">The sequence shown here is derived from an EMBL/GenBank/DDBJ whole genome shotgun (WGS) entry which is preliminary data.</text>
</comment>
<dbReference type="GO" id="GO:0016879">
    <property type="term" value="F:ligase activity, forming carbon-nitrogen bonds"/>
    <property type="evidence" value="ECO:0007669"/>
    <property type="project" value="TreeGrafter"/>
</dbReference>
<dbReference type="EMBL" id="JAKRVX010000012">
    <property type="protein sequence ID" value="MCL9818465.1"/>
    <property type="molecule type" value="Genomic_DNA"/>
</dbReference>
<dbReference type="Gene3D" id="3.30.470.20">
    <property type="entry name" value="ATP-grasp fold, B domain"/>
    <property type="match status" value="1"/>
</dbReference>
<name>A0AAE3G1H7_9EURY</name>
<dbReference type="Proteomes" id="UP001203207">
    <property type="component" value="Unassembled WGS sequence"/>
</dbReference>